<dbReference type="InterPro" id="IPR042099">
    <property type="entry name" value="ANL_N_sf"/>
</dbReference>
<organism evidence="6 7">
    <name type="scientific">Caproicibacter fermentans</name>
    <dbReference type="NCBI Taxonomy" id="2576756"/>
    <lineage>
        <taxon>Bacteria</taxon>
        <taxon>Bacillati</taxon>
        <taxon>Bacillota</taxon>
        <taxon>Clostridia</taxon>
        <taxon>Eubacteriales</taxon>
        <taxon>Acutalibacteraceae</taxon>
        <taxon>Caproicibacter</taxon>
    </lineage>
</organism>
<dbReference type="Gene3D" id="3.40.50.12780">
    <property type="entry name" value="N-terminal domain of ligase-like"/>
    <property type="match status" value="1"/>
</dbReference>
<feature type="domain" description="AMP-dependent synthetase/ligase" evidence="4">
    <location>
        <begin position="13"/>
        <end position="388"/>
    </location>
</feature>
<sequence length="552" mass="61256">MKLVHKTIIECLAERAGADGEKTAVETGGWSCTYRQLDLFSDLLAAQMKRNGIGTGVHVGIWSVNSPEWVVTFFALVKTGAVPVLLNTCFQDDEITQVLNYANVEVLYYGEGYKTTSYRDMIERIREKTPNIRRFVSMDQVKDGMNSAGSRYADATHGQKAFAELQEAKKKIRPQDTACMIFTSGTTLVPKGVLLSHYSLVNNAAAVSEAMQWSGRDKMCITVPMFHCFGLTVGILACVICGAGMYLIPCFRTGVVWDAIENQRCTILNGVPSMFLALIRSSNGRGRTAPFLNSGIIAGSPITPEDYNEICERFPSLHLQPSYGQTETSPCVTIADWNDPQGKKSASAGKPIDFVSVRICSVSNGTVEKLDKDGEIQVKGYNVMEGYYHLPQANREAFTADGWLKTGDIGHFDSDGELHVTGRLKEMIIRGGENISPREIERAIRALDWVEQVKVVGVPDKVMQEAIAACIIPKQGCQVDRNGLFRYLDKKLSQYKMPSYVFEFKSFPFNASGKIQLEKIRKQAAVLAEQAAKEKKEEAQIWQTRILRSNMS</sequence>
<feature type="domain" description="AMP-binding enzyme C-terminal" evidence="5">
    <location>
        <begin position="439"/>
        <end position="514"/>
    </location>
</feature>
<dbReference type="Gene3D" id="3.30.300.30">
    <property type="match status" value="1"/>
</dbReference>
<keyword evidence="3" id="KW-1133">Transmembrane helix</keyword>
<dbReference type="AlphaFoldDB" id="A0A6N8HUU3"/>
<dbReference type="EMBL" id="VWXL01000008">
    <property type="protein sequence ID" value="MVB09564.1"/>
    <property type="molecule type" value="Genomic_DNA"/>
</dbReference>
<keyword evidence="3" id="KW-0472">Membrane</keyword>
<name>A0A6N8HUU3_9FIRM</name>
<dbReference type="PANTHER" id="PTHR43201:SF5">
    <property type="entry name" value="MEDIUM-CHAIN ACYL-COA LIGASE ACSF2, MITOCHONDRIAL"/>
    <property type="match status" value="1"/>
</dbReference>
<keyword evidence="7" id="KW-1185">Reference proteome</keyword>
<evidence type="ECO:0000313" key="6">
    <source>
        <dbReference type="EMBL" id="MVB09564.1"/>
    </source>
</evidence>
<evidence type="ECO:0000313" key="7">
    <source>
        <dbReference type="Proteomes" id="UP000469440"/>
    </source>
</evidence>
<evidence type="ECO:0000256" key="3">
    <source>
        <dbReference type="SAM" id="Phobius"/>
    </source>
</evidence>
<dbReference type="Proteomes" id="UP000469440">
    <property type="component" value="Unassembled WGS sequence"/>
</dbReference>
<comment type="similarity">
    <text evidence="1">Belongs to the ATP-dependent AMP-binding enzyme family.</text>
</comment>
<evidence type="ECO:0000259" key="4">
    <source>
        <dbReference type="Pfam" id="PF00501"/>
    </source>
</evidence>
<dbReference type="EC" id="6.2.1.3" evidence="6"/>
<dbReference type="GO" id="GO:0031956">
    <property type="term" value="F:medium-chain fatty acid-CoA ligase activity"/>
    <property type="evidence" value="ECO:0007669"/>
    <property type="project" value="TreeGrafter"/>
</dbReference>
<dbReference type="InterPro" id="IPR000873">
    <property type="entry name" value="AMP-dep_synth/lig_dom"/>
</dbReference>
<dbReference type="Pfam" id="PF00501">
    <property type="entry name" value="AMP-binding"/>
    <property type="match status" value="1"/>
</dbReference>
<reference evidence="6 7" key="1">
    <citation type="submission" date="2019-09" db="EMBL/GenBank/DDBJ databases">
        <title>Genome sequence of Clostridium sp. EA1.</title>
        <authorList>
            <person name="Poehlein A."/>
            <person name="Bengelsdorf F.R."/>
            <person name="Daniel R."/>
        </authorList>
    </citation>
    <scope>NUCLEOTIDE SEQUENCE [LARGE SCALE GENOMIC DNA]</scope>
    <source>
        <strain evidence="6 7">EA1</strain>
    </source>
</reference>
<keyword evidence="2 6" id="KW-0436">Ligase</keyword>
<proteinExistence type="inferred from homology"/>
<dbReference type="SUPFAM" id="SSF56801">
    <property type="entry name" value="Acetyl-CoA synthetase-like"/>
    <property type="match status" value="1"/>
</dbReference>
<protein>
    <submittedName>
        <fullName evidence="6">Long-chain-fatty-acid--CoA ligase</fullName>
        <ecNumber evidence="6">6.2.1.3</ecNumber>
    </submittedName>
</protein>
<evidence type="ECO:0000256" key="1">
    <source>
        <dbReference type="ARBA" id="ARBA00006432"/>
    </source>
</evidence>
<evidence type="ECO:0000256" key="2">
    <source>
        <dbReference type="ARBA" id="ARBA00022598"/>
    </source>
</evidence>
<dbReference type="PANTHER" id="PTHR43201">
    <property type="entry name" value="ACYL-COA SYNTHETASE"/>
    <property type="match status" value="1"/>
</dbReference>
<gene>
    <name evidence="6" type="primary">lcfB</name>
    <name evidence="6" type="ORF">CAFE_02200</name>
</gene>
<feature type="transmembrane region" description="Helical" evidence="3">
    <location>
        <begin position="226"/>
        <end position="248"/>
    </location>
</feature>
<dbReference type="GO" id="GO:0004467">
    <property type="term" value="F:long-chain fatty acid-CoA ligase activity"/>
    <property type="evidence" value="ECO:0007669"/>
    <property type="project" value="UniProtKB-EC"/>
</dbReference>
<accession>A0A6N8HUU3</accession>
<evidence type="ECO:0000259" key="5">
    <source>
        <dbReference type="Pfam" id="PF13193"/>
    </source>
</evidence>
<comment type="caution">
    <text evidence="6">The sequence shown here is derived from an EMBL/GenBank/DDBJ whole genome shotgun (WGS) entry which is preliminary data.</text>
</comment>
<dbReference type="InterPro" id="IPR045851">
    <property type="entry name" value="AMP-bd_C_sf"/>
</dbReference>
<keyword evidence="3" id="KW-0812">Transmembrane</keyword>
<dbReference type="InterPro" id="IPR025110">
    <property type="entry name" value="AMP-bd_C"/>
</dbReference>
<dbReference type="Pfam" id="PF13193">
    <property type="entry name" value="AMP-binding_C"/>
    <property type="match status" value="1"/>
</dbReference>